<name>A0ABT4QFT3_9BACL</name>
<accession>A0ABT4QFT3</accession>
<evidence type="ECO:0000256" key="2">
    <source>
        <dbReference type="ARBA" id="ARBA00023125"/>
    </source>
</evidence>
<dbReference type="Pfam" id="PF12833">
    <property type="entry name" value="HTH_18"/>
    <property type="match status" value="1"/>
</dbReference>
<evidence type="ECO:0000313" key="6">
    <source>
        <dbReference type="Proteomes" id="UP001527882"/>
    </source>
</evidence>
<dbReference type="Pfam" id="PF02311">
    <property type="entry name" value="AraC_binding"/>
    <property type="match status" value="1"/>
</dbReference>
<protein>
    <submittedName>
        <fullName evidence="5">Helix-turn-helix domain-containing protein</fullName>
    </submittedName>
</protein>
<dbReference type="Proteomes" id="UP001527882">
    <property type="component" value="Unassembled WGS sequence"/>
</dbReference>
<keyword evidence="1" id="KW-0805">Transcription regulation</keyword>
<dbReference type="EMBL" id="JAQAGZ010000019">
    <property type="protein sequence ID" value="MCZ8515726.1"/>
    <property type="molecule type" value="Genomic_DNA"/>
</dbReference>
<dbReference type="PANTHER" id="PTHR46796">
    <property type="entry name" value="HTH-TYPE TRANSCRIPTIONAL ACTIVATOR RHAS-RELATED"/>
    <property type="match status" value="1"/>
</dbReference>
<sequence>MADDLNNSAVSQEDAAPPPGLLICDHFRRKSDYRVFRPNGTRDWLLAYTLSGEGRFRTAGDAAEHICRAGDFRLLKPGTMHDYATGDGGEWEFLWTHFVPPASWMPLLLWRETTPGLLEHDVEPGTEAEVRIRATFGRMIADSRGLSPLGERLAMNALEEILLLLAQRTEKGERRELDSRVEQVLRVLEQDLTAKHTVDGLAARVHLSSSRLAHLFKKQTGDSLLETYLKMRLRHASRLLLYTDRPIAEIAGDTGFPNPFYFSEQFTAFFGCSPTAYRARFGPSRPPSN</sequence>
<dbReference type="InterPro" id="IPR009057">
    <property type="entry name" value="Homeodomain-like_sf"/>
</dbReference>
<organism evidence="5 6">
    <name type="scientific">Paenibacillus gyeongsangnamensis</name>
    <dbReference type="NCBI Taxonomy" id="3388067"/>
    <lineage>
        <taxon>Bacteria</taxon>
        <taxon>Bacillati</taxon>
        <taxon>Bacillota</taxon>
        <taxon>Bacilli</taxon>
        <taxon>Bacillales</taxon>
        <taxon>Paenibacillaceae</taxon>
        <taxon>Paenibacillus</taxon>
    </lineage>
</organism>
<dbReference type="PROSITE" id="PS01124">
    <property type="entry name" value="HTH_ARAC_FAMILY_2"/>
    <property type="match status" value="1"/>
</dbReference>
<dbReference type="InterPro" id="IPR018060">
    <property type="entry name" value="HTH_AraC"/>
</dbReference>
<dbReference type="Gene3D" id="2.60.120.280">
    <property type="entry name" value="Regulatory protein AraC"/>
    <property type="match status" value="1"/>
</dbReference>
<dbReference type="InterPro" id="IPR037923">
    <property type="entry name" value="HTH-like"/>
</dbReference>
<evidence type="ECO:0000313" key="5">
    <source>
        <dbReference type="EMBL" id="MCZ8515726.1"/>
    </source>
</evidence>
<reference evidence="5 6" key="1">
    <citation type="submission" date="2022-12" db="EMBL/GenBank/DDBJ databases">
        <title>Draft genome sequence of Paenibacillus sp. dW9.</title>
        <authorList>
            <person name="Choi E.-W."/>
            <person name="Kim D.-U."/>
        </authorList>
    </citation>
    <scope>NUCLEOTIDE SEQUENCE [LARGE SCALE GENOMIC DNA]</scope>
    <source>
        <strain evidence="6">dW9</strain>
    </source>
</reference>
<dbReference type="InterPro" id="IPR003313">
    <property type="entry name" value="AraC-bd"/>
</dbReference>
<dbReference type="Gene3D" id="1.10.10.60">
    <property type="entry name" value="Homeodomain-like"/>
    <property type="match status" value="2"/>
</dbReference>
<evidence type="ECO:0000259" key="4">
    <source>
        <dbReference type="PROSITE" id="PS01124"/>
    </source>
</evidence>
<dbReference type="SUPFAM" id="SSF51215">
    <property type="entry name" value="Regulatory protein AraC"/>
    <property type="match status" value="1"/>
</dbReference>
<evidence type="ECO:0000256" key="1">
    <source>
        <dbReference type="ARBA" id="ARBA00023015"/>
    </source>
</evidence>
<dbReference type="SMART" id="SM00342">
    <property type="entry name" value="HTH_ARAC"/>
    <property type="match status" value="1"/>
</dbReference>
<keyword evidence="3" id="KW-0804">Transcription</keyword>
<dbReference type="RefSeq" id="WP_269884257.1">
    <property type="nucleotide sequence ID" value="NZ_JAQAGZ010000019.1"/>
</dbReference>
<dbReference type="InterPro" id="IPR050204">
    <property type="entry name" value="AraC_XylS_family_regulators"/>
</dbReference>
<keyword evidence="2" id="KW-0238">DNA-binding</keyword>
<evidence type="ECO:0000256" key="3">
    <source>
        <dbReference type="ARBA" id="ARBA00023163"/>
    </source>
</evidence>
<dbReference type="SUPFAM" id="SSF46689">
    <property type="entry name" value="Homeodomain-like"/>
    <property type="match status" value="2"/>
</dbReference>
<gene>
    <name evidence="5" type="ORF">O9H85_25610</name>
</gene>
<feature type="domain" description="HTH araC/xylS-type" evidence="4">
    <location>
        <begin position="182"/>
        <end position="280"/>
    </location>
</feature>
<proteinExistence type="predicted"/>
<comment type="caution">
    <text evidence="5">The sequence shown here is derived from an EMBL/GenBank/DDBJ whole genome shotgun (WGS) entry which is preliminary data.</text>
</comment>
<keyword evidence="6" id="KW-1185">Reference proteome</keyword>